<feature type="compositionally biased region" description="Low complexity" evidence="1">
    <location>
        <begin position="33"/>
        <end position="43"/>
    </location>
</feature>
<dbReference type="PANTHER" id="PTHR30383">
    <property type="entry name" value="THIOESTERASE 1/PROTEASE 1/LYSOPHOSPHOLIPASE L1"/>
    <property type="match status" value="1"/>
</dbReference>
<sequence length="435" mass="47131">MSRSEKEQEFWELPDRRLKKTPQGSKSLKQVILPLSLPLSRSRTPAAGAKSSSANRKRSTVNHKRSASSSSAGQARKQPGARTAPAKKAPAASRTRVSQQKKTSGKPFFHSAIGAAKKPAQPKPKYTKKPLTMPSGKWFFSGAFVVILLLSGVITAIIEAPEKIAAAQSLSASAAAAESAALAEELANQVVAGEEVGPVYQENWTMRAVSTDWVRLPENGRVDMSYFNDVLFVGDSLTQGFTTYTSNGFENAKFAAYIGAGPKTFIDGTVVKDTGESVRPLDEVIAANAKKVYILLGTNALETMSDEGFLQYYGQMLDLFKQNLPTDTIFYVQSIPPATAERIAENEKFALERVQGLNQQIAKLAYDRGMYFLDLYEALADDTGALSAAYSAGDGLHLNADGYGAWREYLITHTVYRPGVLYVPGSPYYTAAPAV</sequence>
<feature type="compositionally biased region" description="Basic residues" evidence="1">
    <location>
        <begin position="55"/>
        <end position="66"/>
    </location>
</feature>
<dbReference type="Proteomes" id="UP000824209">
    <property type="component" value="Unassembled WGS sequence"/>
</dbReference>
<comment type="caution">
    <text evidence="4">The sequence shown here is derived from an EMBL/GenBank/DDBJ whole genome shotgun (WGS) entry which is preliminary data.</text>
</comment>
<keyword evidence="2" id="KW-0472">Membrane</keyword>
<dbReference type="InterPro" id="IPR013830">
    <property type="entry name" value="SGNH_hydro"/>
</dbReference>
<name>A0A9D2M534_9FIRM</name>
<dbReference type="GO" id="GO:0004622">
    <property type="term" value="F:phosphatidylcholine lysophospholipase activity"/>
    <property type="evidence" value="ECO:0007669"/>
    <property type="project" value="TreeGrafter"/>
</dbReference>
<dbReference type="Pfam" id="PF13472">
    <property type="entry name" value="Lipase_GDSL_2"/>
    <property type="match status" value="1"/>
</dbReference>
<feature type="transmembrane region" description="Helical" evidence="2">
    <location>
        <begin position="138"/>
        <end position="158"/>
    </location>
</feature>
<dbReference type="SUPFAM" id="SSF52266">
    <property type="entry name" value="SGNH hydrolase"/>
    <property type="match status" value="1"/>
</dbReference>
<feature type="domain" description="SGNH hydrolase-type esterase" evidence="3">
    <location>
        <begin position="232"/>
        <end position="404"/>
    </location>
</feature>
<evidence type="ECO:0000256" key="1">
    <source>
        <dbReference type="SAM" id="MobiDB-lite"/>
    </source>
</evidence>
<gene>
    <name evidence="4" type="ORF">H9943_09180</name>
</gene>
<evidence type="ECO:0000313" key="4">
    <source>
        <dbReference type="EMBL" id="HJB40553.1"/>
    </source>
</evidence>
<accession>A0A9D2M534</accession>
<dbReference type="EMBL" id="DWYA01000080">
    <property type="protein sequence ID" value="HJB40553.1"/>
    <property type="molecule type" value="Genomic_DNA"/>
</dbReference>
<protein>
    <recommendedName>
        <fullName evidence="3">SGNH hydrolase-type esterase domain-containing protein</fullName>
    </recommendedName>
</protein>
<evidence type="ECO:0000259" key="3">
    <source>
        <dbReference type="Pfam" id="PF13472"/>
    </source>
</evidence>
<evidence type="ECO:0000313" key="5">
    <source>
        <dbReference type="Proteomes" id="UP000824209"/>
    </source>
</evidence>
<reference evidence="4" key="1">
    <citation type="journal article" date="2021" name="PeerJ">
        <title>Extensive microbial diversity within the chicken gut microbiome revealed by metagenomics and culture.</title>
        <authorList>
            <person name="Gilroy R."/>
            <person name="Ravi A."/>
            <person name="Getino M."/>
            <person name="Pursley I."/>
            <person name="Horton D.L."/>
            <person name="Alikhan N.F."/>
            <person name="Baker D."/>
            <person name="Gharbi K."/>
            <person name="Hall N."/>
            <person name="Watson M."/>
            <person name="Adriaenssens E.M."/>
            <person name="Foster-Nyarko E."/>
            <person name="Jarju S."/>
            <person name="Secka A."/>
            <person name="Antonio M."/>
            <person name="Oren A."/>
            <person name="Chaudhuri R.R."/>
            <person name="La Ragione R."/>
            <person name="Hildebrand F."/>
            <person name="Pallen M.J."/>
        </authorList>
    </citation>
    <scope>NUCLEOTIDE SEQUENCE</scope>
    <source>
        <strain evidence="4">ChiBcec8-14828</strain>
    </source>
</reference>
<keyword evidence="2" id="KW-0812">Transmembrane</keyword>
<dbReference type="AlphaFoldDB" id="A0A9D2M534"/>
<dbReference type="Gene3D" id="3.40.50.1110">
    <property type="entry name" value="SGNH hydrolase"/>
    <property type="match status" value="1"/>
</dbReference>
<feature type="compositionally biased region" description="Low complexity" evidence="1">
    <location>
        <begin position="81"/>
        <end position="95"/>
    </location>
</feature>
<proteinExistence type="predicted"/>
<evidence type="ECO:0000256" key="2">
    <source>
        <dbReference type="SAM" id="Phobius"/>
    </source>
</evidence>
<feature type="region of interest" description="Disordered" evidence="1">
    <location>
        <begin position="1"/>
        <end position="127"/>
    </location>
</feature>
<dbReference type="PANTHER" id="PTHR30383:SF5">
    <property type="entry name" value="SGNH HYDROLASE-TYPE ESTERASE DOMAIN-CONTAINING PROTEIN"/>
    <property type="match status" value="1"/>
</dbReference>
<feature type="compositionally biased region" description="Basic and acidic residues" evidence="1">
    <location>
        <begin position="1"/>
        <end position="16"/>
    </location>
</feature>
<keyword evidence="2" id="KW-1133">Transmembrane helix</keyword>
<dbReference type="InterPro" id="IPR036514">
    <property type="entry name" value="SGNH_hydro_sf"/>
</dbReference>
<dbReference type="InterPro" id="IPR051532">
    <property type="entry name" value="Ester_Hydrolysis_Enzymes"/>
</dbReference>
<reference evidence="4" key="2">
    <citation type="submission" date="2021-04" db="EMBL/GenBank/DDBJ databases">
        <authorList>
            <person name="Gilroy R."/>
        </authorList>
    </citation>
    <scope>NUCLEOTIDE SEQUENCE</scope>
    <source>
        <strain evidence="4">ChiBcec8-14828</strain>
    </source>
</reference>
<organism evidence="4 5">
    <name type="scientific">Candidatus Ruthenibacterium avium</name>
    <dbReference type="NCBI Taxonomy" id="2838751"/>
    <lineage>
        <taxon>Bacteria</taxon>
        <taxon>Bacillati</taxon>
        <taxon>Bacillota</taxon>
        <taxon>Clostridia</taxon>
        <taxon>Eubacteriales</taxon>
        <taxon>Oscillospiraceae</taxon>
        <taxon>Ruthenibacterium</taxon>
    </lineage>
</organism>